<feature type="region of interest" description="Disordered" evidence="1">
    <location>
        <begin position="141"/>
        <end position="183"/>
    </location>
</feature>
<name>A0AAN8RDB4_9TELE</name>
<feature type="transmembrane region" description="Helical" evidence="2">
    <location>
        <begin position="15"/>
        <end position="38"/>
    </location>
</feature>
<dbReference type="Proteomes" id="UP001356427">
    <property type="component" value="Unassembled WGS sequence"/>
</dbReference>
<evidence type="ECO:0000313" key="4">
    <source>
        <dbReference type="Proteomes" id="UP001356427"/>
    </source>
</evidence>
<evidence type="ECO:0000313" key="3">
    <source>
        <dbReference type="EMBL" id="KAK6323137.1"/>
    </source>
</evidence>
<keyword evidence="2" id="KW-0472">Membrane</keyword>
<comment type="caution">
    <text evidence="3">The sequence shown here is derived from an EMBL/GenBank/DDBJ whole genome shotgun (WGS) entry which is preliminary data.</text>
</comment>
<sequence length="183" mass="21076">MIIATPRERISLKMLYSRCMIAVLGLYLMLGDLSAFLLPDRLRQKRDVNWLDQEFFPHLSELSDLANLSPPGDAGETTQDWEERRFQSATFLSPLERISTPMERISTAVERISTPMERISTAVERISTPMERTSTAVERISVHHHNDHRRKPKDKRRKATVPLDSIGSGLMYNQRSRKDEPEG</sequence>
<keyword evidence="4" id="KW-1185">Reference proteome</keyword>
<keyword evidence="2" id="KW-0812">Transmembrane</keyword>
<evidence type="ECO:0000256" key="2">
    <source>
        <dbReference type="SAM" id="Phobius"/>
    </source>
</evidence>
<gene>
    <name evidence="3" type="ORF">J4Q44_G00054760</name>
</gene>
<dbReference type="EMBL" id="JAGTTL010000004">
    <property type="protein sequence ID" value="KAK6323137.1"/>
    <property type="molecule type" value="Genomic_DNA"/>
</dbReference>
<proteinExistence type="predicted"/>
<keyword evidence="2" id="KW-1133">Transmembrane helix</keyword>
<organism evidence="3 4">
    <name type="scientific">Coregonus suidteri</name>
    <dbReference type="NCBI Taxonomy" id="861788"/>
    <lineage>
        <taxon>Eukaryota</taxon>
        <taxon>Metazoa</taxon>
        <taxon>Chordata</taxon>
        <taxon>Craniata</taxon>
        <taxon>Vertebrata</taxon>
        <taxon>Euteleostomi</taxon>
        <taxon>Actinopterygii</taxon>
        <taxon>Neopterygii</taxon>
        <taxon>Teleostei</taxon>
        <taxon>Protacanthopterygii</taxon>
        <taxon>Salmoniformes</taxon>
        <taxon>Salmonidae</taxon>
        <taxon>Coregoninae</taxon>
        <taxon>Coregonus</taxon>
    </lineage>
</organism>
<evidence type="ECO:0000256" key="1">
    <source>
        <dbReference type="SAM" id="MobiDB-lite"/>
    </source>
</evidence>
<dbReference type="AlphaFoldDB" id="A0AAN8RDB4"/>
<feature type="compositionally biased region" description="Basic residues" evidence="1">
    <location>
        <begin position="142"/>
        <end position="159"/>
    </location>
</feature>
<reference evidence="3 4" key="1">
    <citation type="submission" date="2021-04" db="EMBL/GenBank/DDBJ databases">
        <authorList>
            <person name="De Guttry C."/>
            <person name="Zahm M."/>
            <person name="Klopp C."/>
            <person name="Cabau C."/>
            <person name="Louis A."/>
            <person name="Berthelot C."/>
            <person name="Parey E."/>
            <person name="Roest Crollius H."/>
            <person name="Montfort J."/>
            <person name="Robinson-Rechavi M."/>
            <person name="Bucao C."/>
            <person name="Bouchez O."/>
            <person name="Gislard M."/>
            <person name="Lluch J."/>
            <person name="Milhes M."/>
            <person name="Lampietro C."/>
            <person name="Lopez Roques C."/>
            <person name="Donnadieu C."/>
            <person name="Braasch I."/>
            <person name="Desvignes T."/>
            <person name="Postlethwait J."/>
            <person name="Bobe J."/>
            <person name="Wedekind C."/>
            <person name="Guiguen Y."/>
        </authorList>
    </citation>
    <scope>NUCLEOTIDE SEQUENCE [LARGE SCALE GENOMIC DNA]</scope>
    <source>
        <strain evidence="3">Cs_M1</strain>
        <tissue evidence="3">Blood</tissue>
    </source>
</reference>
<accession>A0AAN8RDB4</accession>
<protein>
    <submittedName>
        <fullName evidence="3">Uncharacterized protein</fullName>
    </submittedName>
</protein>